<protein>
    <recommendedName>
        <fullName evidence="3">Protein kinase superfamily protein</fullName>
    </recommendedName>
</protein>
<keyword evidence="1" id="KW-0067">ATP-binding</keyword>
<name>A0A3L6FGU5_MAIZE</name>
<proteinExistence type="predicted"/>
<dbReference type="EMBL" id="NCVQ01000004">
    <property type="protein sequence ID" value="PWZ30907.1"/>
    <property type="molecule type" value="Genomic_DNA"/>
</dbReference>
<dbReference type="AlphaFoldDB" id="A0A3L6FGU5"/>
<dbReference type="GO" id="GO:0005524">
    <property type="term" value="F:ATP binding"/>
    <property type="evidence" value="ECO:0007669"/>
    <property type="project" value="UniProtKB-UniRule"/>
</dbReference>
<feature type="binding site" evidence="1">
    <location>
        <position position="87"/>
    </location>
    <ligand>
        <name>ATP</name>
        <dbReference type="ChEBI" id="CHEBI:30616"/>
    </ligand>
</feature>
<dbReference type="Proteomes" id="UP000251960">
    <property type="component" value="Chromosome 3"/>
</dbReference>
<dbReference type="ExpressionAtlas" id="A0A3L6FGU5">
    <property type="expression patterns" value="baseline and differential"/>
</dbReference>
<reference evidence="2" key="1">
    <citation type="journal article" date="2018" name="Nat. Genet.">
        <title>Extensive intraspecific gene order and gene structural variations between Mo17 and other maize genomes.</title>
        <authorList>
            <person name="Sun S."/>
            <person name="Zhou Y."/>
            <person name="Chen J."/>
            <person name="Shi J."/>
            <person name="Zhao H."/>
            <person name="Zhao H."/>
            <person name="Song W."/>
            <person name="Zhang M."/>
            <person name="Cui Y."/>
            <person name="Dong X."/>
            <person name="Liu H."/>
            <person name="Ma X."/>
            <person name="Jiao Y."/>
            <person name="Wang B."/>
            <person name="Wei X."/>
            <person name="Stein J.C."/>
            <person name="Glaubitz J.C."/>
            <person name="Lu F."/>
            <person name="Yu G."/>
            <person name="Liang C."/>
            <person name="Fengler K."/>
            <person name="Li B."/>
            <person name="Rafalski A."/>
            <person name="Schnable P.S."/>
            <person name="Ware D.H."/>
            <person name="Buckler E.S."/>
            <person name="Lai J."/>
        </authorList>
    </citation>
    <scope>NUCLEOTIDE SEQUENCE [LARGE SCALE GENOMIC DNA]</scope>
    <source>
        <tissue evidence="2">Seedling</tissue>
    </source>
</reference>
<sequence length="134" mass="14606">MSCGRDVCRDSCSSSDSEEFRRSWPSKVTADDLVAPARSSDAAAPASWIDRKLLVDPKMLFVRDKIGDGAHGKVYKGKYGDQIVAIKVLNRGSILEEKQHLKAVSSEFIGACKEPLMVIVSELLPGDITEKLPA</sequence>
<dbReference type="SUPFAM" id="SSF56112">
    <property type="entry name" value="Protein kinase-like (PK-like)"/>
    <property type="match status" value="1"/>
</dbReference>
<dbReference type="InterPro" id="IPR011009">
    <property type="entry name" value="Kinase-like_dom_sf"/>
</dbReference>
<dbReference type="PROSITE" id="PS00107">
    <property type="entry name" value="PROTEIN_KINASE_ATP"/>
    <property type="match status" value="1"/>
</dbReference>
<dbReference type="Gene3D" id="3.30.200.20">
    <property type="entry name" value="Phosphorylase Kinase, domain 1"/>
    <property type="match status" value="1"/>
</dbReference>
<dbReference type="InterPro" id="IPR017441">
    <property type="entry name" value="Protein_kinase_ATP_BS"/>
</dbReference>
<keyword evidence="1" id="KW-0547">Nucleotide-binding</keyword>
<accession>A0A3L6FGU5</accession>
<evidence type="ECO:0000313" key="2">
    <source>
        <dbReference type="EMBL" id="PWZ30907.1"/>
    </source>
</evidence>
<gene>
    <name evidence="2" type="ORF">Zm00014a_034545</name>
</gene>
<comment type="caution">
    <text evidence="2">The sequence shown here is derived from an EMBL/GenBank/DDBJ whole genome shotgun (WGS) entry which is preliminary data.</text>
</comment>
<evidence type="ECO:0000256" key="1">
    <source>
        <dbReference type="PROSITE-ProRule" id="PRU10141"/>
    </source>
</evidence>
<organism evidence="2">
    <name type="scientific">Zea mays</name>
    <name type="common">Maize</name>
    <dbReference type="NCBI Taxonomy" id="4577"/>
    <lineage>
        <taxon>Eukaryota</taxon>
        <taxon>Viridiplantae</taxon>
        <taxon>Streptophyta</taxon>
        <taxon>Embryophyta</taxon>
        <taxon>Tracheophyta</taxon>
        <taxon>Spermatophyta</taxon>
        <taxon>Magnoliopsida</taxon>
        <taxon>Liliopsida</taxon>
        <taxon>Poales</taxon>
        <taxon>Poaceae</taxon>
        <taxon>PACMAD clade</taxon>
        <taxon>Panicoideae</taxon>
        <taxon>Andropogonodae</taxon>
        <taxon>Andropogoneae</taxon>
        <taxon>Tripsacinae</taxon>
        <taxon>Zea</taxon>
    </lineage>
</organism>
<evidence type="ECO:0008006" key="3">
    <source>
        <dbReference type="Google" id="ProtNLM"/>
    </source>
</evidence>